<sequence length="228" mass="23996">MNARFEIRGSGFGKRAVGAAALALTMLSLSACSILGGGSERDRASIYAPDPRIQADPAWPTVTWQLGIAPATAARMSDTLRIAVRPTPGEIQVYKGASWAKTPTDMLEDAVLRGLEDSGKIAAVARQGSGVAADFKLVMDLRRFEADYAGGAAPAATIEVNAKLLHSLDQQIVSSRTFLARQTAASPSVQDAAAAFEPALAQIAREIDGWALTTGEAHIRVHNDGNAR</sequence>
<name>A0A4U5JJJ0_9GAMM</name>
<dbReference type="Gene3D" id="3.40.50.10610">
    <property type="entry name" value="ABC-type transport auxiliary lipoprotein component"/>
    <property type="match status" value="1"/>
</dbReference>
<comment type="caution">
    <text evidence="2">The sequence shown here is derived from an EMBL/GenBank/DDBJ whole genome shotgun (WGS) entry which is preliminary data.</text>
</comment>
<dbReference type="AlphaFoldDB" id="A0A4U5JJJ0"/>
<organism evidence="2 3">
    <name type="scientific">Luteimonas gilva</name>
    <dbReference type="NCBI Taxonomy" id="2572684"/>
    <lineage>
        <taxon>Bacteria</taxon>
        <taxon>Pseudomonadati</taxon>
        <taxon>Pseudomonadota</taxon>
        <taxon>Gammaproteobacteria</taxon>
        <taxon>Lysobacterales</taxon>
        <taxon>Lysobacteraceae</taxon>
        <taxon>Luteimonas</taxon>
    </lineage>
</organism>
<dbReference type="SUPFAM" id="SSF159594">
    <property type="entry name" value="XCC0632-like"/>
    <property type="match status" value="1"/>
</dbReference>
<evidence type="ECO:0000313" key="3">
    <source>
        <dbReference type="Proteomes" id="UP000308707"/>
    </source>
</evidence>
<dbReference type="EMBL" id="SZUA01000003">
    <property type="protein sequence ID" value="TKR29740.1"/>
    <property type="molecule type" value="Genomic_DNA"/>
</dbReference>
<evidence type="ECO:0000313" key="2">
    <source>
        <dbReference type="EMBL" id="TKR29740.1"/>
    </source>
</evidence>
<evidence type="ECO:0000259" key="1">
    <source>
        <dbReference type="Pfam" id="PF03886"/>
    </source>
</evidence>
<protein>
    <submittedName>
        <fullName evidence="2">ABC transporter</fullName>
    </submittedName>
</protein>
<dbReference type="PROSITE" id="PS51257">
    <property type="entry name" value="PROKAR_LIPOPROTEIN"/>
    <property type="match status" value="1"/>
</dbReference>
<dbReference type="OrthoDB" id="5795476at2"/>
<proteinExistence type="predicted"/>
<dbReference type="InterPro" id="IPR005586">
    <property type="entry name" value="ABC_trans_aux"/>
</dbReference>
<reference evidence="2 3" key="1">
    <citation type="submission" date="2019-04" db="EMBL/GenBank/DDBJ databases">
        <title>Reference strain of H23.</title>
        <authorList>
            <person name="Luo X."/>
        </authorList>
    </citation>
    <scope>NUCLEOTIDE SEQUENCE [LARGE SCALE GENOMIC DNA]</scope>
    <source>
        <strain evidence="2 3">H23</strain>
    </source>
</reference>
<accession>A0A4U5JJJ0</accession>
<gene>
    <name evidence="2" type="ORF">FCE95_16615</name>
</gene>
<dbReference type="Pfam" id="PF03886">
    <property type="entry name" value="ABC_trans_aux"/>
    <property type="match status" value="1"/>
</dbReference>
<feature type="domain" description="ABC-type transport auxiliary lipoprotein component" evidence="1">
    <location>
        <begin position="48"/>
        <end position="207"/>
    </location>
</feature>
<dbReference type="Proteomes" id="UP000308707">
    <property type="component" value="Unassembled WGS sequence"/>
</dbReference>
<keyword evidence="3" id="KW-1185">Reference proteome</keyword>